<reference evidence="2 3" key="1">
    <citation type="submission" date="2020-04" db="EMBL/GenBank/DDBJ databases">
        <authorList>
            <consortium name="Desulfovibrio sp. FSS-1 genome sequencing consortium"/>
            <person name="Shimoshige H."/>
            <person name="Kobayashi H."/>
            <person name="Maekawa T."/>
        </authorList>
    </citation>
    <scope>NUCLEOTIDE SEQUENCE [LARGE SCALE GENOMIC DNA]</scope>
    <source>
        <strain evidence="2 3">SIID29052-01</strain>
    </source>
</reference>
<keyword evidence="3" id="KW-1185">Reference proteome</keyword>
<proteinExistence type="predicted"/>
<keyword evidence="1" id="KW-0472">Membrane</keyword>
<dbReference type="AlphaFoldDB" id="A0A6V8LWR9"/>
<evidence type="ECO:0000313" key="2">
    <source>
        <dbReference type="EMBL" id="GFK92725.1"/>
    </source>
</evidence>
<keyword evidence="1" id="KW-0812">Transmembrane</keyword>
<keyword evidence="1" id="KW-1133">Transmembrane helix</keyword>
<evidence type="ECO:0000313" key="3">
    <source>
        <dbReference type="Proteomes" id="UP000494245"/>
    </source>
</evidence>
<accession>A0A6V8LWR9</accession>
<comment type="caution">
    <text evidence="2">The sequence shown here is derived from an EMBL/GenBank/DDBJ whole genome shotgun (WGS) entry which is preliminary data.</text>
</comment>
<protein>
    <submittedName>
        <fullName evidence="2">Uncharacterized protein</fullName>
    </submittedName>
</protein>
<reference evidence="2 3" key="2">
    <citation type="submission" date="2020-05" db="EMBL/GenBank/DDBJ databases">
        <title>Draft genome sequence of Desulfovibrio sp. strainFSS-1.</title>
        <authorList>
            <person name="Shimoshige H."/>
            <person name="Kobayashi H."/>
            <person name="Maekawa T."/>
        </authorList>
    </citation>
    <scope>NUCLEOTIDE SEQUENCE [LARGE SCALE GENOMIC DNA]</scope>
    <source>
        <strain evidence="2 3">SIID29052-01</strain>
    </source>
</reference>
<feature type="transmembrane region" description="Helical" evidence="1">
    <location>
        <begin position="29"/>
        <end position="46"/>
    </location>
</feature>
<dbReference type="Proteomes" id="UP000494245">
    <property type="component" value="Unassembled WGS sequence"/>
</dbReference>
<name>A0A6V8LWR9_9BACT</name>
<organism evidence="2 3">
    <name type="scientific">Fundidesulfovibrio magnetotacticus</name>
    <dbReference type="NCBI Taxonomy" id="2730080"/>
    <lineage>
        <taxon>Bacteria</taxon>
        <taxon>Pseudomonadati</taxon>
        <taxon>Thermodesulfobacteriota</taxon>
        <taxon>Desulfovibrionia</taxon>
        <taxon>Desulfovibrionales</taxon>
        <taxon>Desulfovibrionaceae</taxon>
        <taxon>Fundidesulfovibrio</taxon>
    </lineage>
</organism>
<gene>
    <name evidence="2" type="ORF">NNJEOMEG_00552</name>
</gene>
<evidence type="ECO:0000256" key="1">
    <source>
        <dbReference type="SAM" id="Phobius"/>
    </source>
</evidence>
<dbReference type="EMBL" id="BLTE01000001">
    <property type="protein sequence ID" value="GFK92725.1"/>
    <property type="molecule type" value="Genomic_DNA"/>
</dbReference>
<sequence>MLHGALDSVAKTAVVAVFPRESMEDCMKNSAFVIVLVLFIATMAYAEEMDFRGVKWGMSKSEVMSTEHGSVFKEDSGRVGYLTEILDEETLLVYYFTDDKLTRARYTLLKVFTNKSNKYYESFQPLVSSLTEKYGKPNKHDKLWKNSLYKGRPSEIGMAIATGGYSEYVQWETKSTRIIAYISGNNFEIESGVEYDSKELSKLEGQQKKNKEMKKL</sequence>